<evidence type="ECO:0000313" key="9">
    <source>
        <dbReference type="Proteomes" id="UP001583193"/>
    </source>
</evidence>
<comment type="subcellular location">
    <subcellularLocation>
        <location evidence="1">Membrane</location>
        <topology evidence="1">Multi-pass membrane protein</topology>
    </subcellularLocation>
</comment>
<protein>
    <recommendedName>
        <fullName evidence="7">Transmembrane 9 superfamily member</fullName>
    </recommendedName>
</protein>
<evidence type="ECO:0000256" key="1">
    <source>
        <dbReference type="ARBA" id="ARBA00004141"/>
    </source>
</evidence>
<organism evidence="8 9">
    <name type="scientific">Paecilomyces lecythidis</name>
    <dbReference type="NCBI Taxonomy" id="3004212"/>
    <lineage>
        <taxon>Eukaryota</taxon>
        <taxon>Fungi</taxon>
        <taxon>Dikarya</taxon>
        <taxon>Ascomycota</taxon>
        <taxon>Pezizomycotina</taxon>
        <taxon>Eurotiomycetes</taxon>
        <taxon>Eurotiomycetidae</taxon>
        <taxon>Eurotiales</taxon>
        <taxon>Thermoascaceae</taxon>
        <taxon>Paecilomyces</taxon>
    </lineage>
</organism>
<sequence length="944" mass="103068">MMLFISVCTILLSTVRASLLAVDGKCQEGYTTCHPRGTTTKSEEIVHLYQNLVESVDEIPTKKDIMIEELPVKKASGPILCCVQSMECLLLINDKVPFCWDRFTTNVYFADGWYGSIANGNFTSPSGRQVNLITGEYEDGTGNIYAADLGARPNTATMDLPTPWTSKGVGSAIPASILGAPATYTITVPGTTRAGSIIPAETIAATTVNGVSVPGTTKSASTTDATTVAARVTTVTKTPAATETHSGTVVQMAPLSTTAFVAAGLMVILSALTTGITFNSFLELQADVNLPLKMLTMFSSVRSWIFYTVLLTSSSFTSAFYLPGVAPTSYDEGQSVPLYVNHLTPGLARQDDQIHSVFSWDYYHPAFHFCRPEGGPKDVRESLGSILFGDRIRTSPFELHMAKNETCKAVCDGVKFDGRAAKFTNRKVLQGYNINWLVDGLPAAQANIDTLTNTEFYTPGFDLGLVDEKGQPFLNNHFDIVVEYHRVGLPKQNKYRVVGVFVHPDTRSGSKKLPDGSVDCGEGSAPVVLSEDGETPVTWTYGVYWRESSTAWATRWDKYLHVIDPQIHWLSLINSAVFVILLVGMVSMILIRTLRKDIARYNRLDAINLEDLDGTSAAVEDGIQEDSGWKLVHGDVFRPPKYSLLLSVLAGNGAQIFVMAGVTVAIALLGLLSPSNRGFLGTAILILYTFFGFIGGYVSARTYKSLGGEAWKRNIILTPLLIPGFVFSVFFLLNLFVWAQGSSGAVPFSTMLVLVVIWFVISVPLSVAGSWVGFKQRTIEGPTKTNQIPRQVPPMTGTLRTIPSILLTGILPFAAIFLELYFIMNSIWTSKIYYMFGFLFLCYGLMIITCAATTVLLVYFLLCAENYRWHWRAFAGAGMTGGYVFVNALLFWATRVSFGGLTGAVLYVGYSALIGFLVFILTGAIGFFASWAFVQRIYGSIKVD</sequence>
<feature type="chain" id="PRO_5044991191" description="Transmembrane 9 superfamily member" evidence="7">
    <location>
        <begin position="18"/>
        <end position="944"/>
    </location>
</feature>
<reference evidence="8 9" key="1">
    <citation type="journal article" date="2024" name="IMA Fungus">
        <title>IMA Genome - F19 : A genome assembly and annotation guide to empower mycologists, including annotated draft genome sequences of Ceratocystis pirilliformis, Diaporthe australafricana, Fusarium ophioides, Paecilomyces lecythidis, and Sporothrix stenoceras.</title>
        <authorList>
            <person name="Aylward J."/>
            <person name="Wilson A.M."/>
            <person name="Visagie C.M."/>
            <person name="Spraker J."/>
            <person name="Barnes I."/>
            <person name="Buitendag C."/>
            <person name="Ceriani C."/>
            <person name="Del Mar Angel L."/>
            <person name="du Plessis D."/>
            <person name="Fuchs T."/>
            <person name="Gasser K."/>
            <person name="Kramer D."/>
            <person name="Li W."/>
            <person name="Munsamy K."/>
            <person name="Piso A."/>
            <person name="Price J.L."/>
            <person name="Sonnekus B."/>
            <person name="Thomas C."/>
            <person name="van der Nest A."/>
            <person name="van Dijk A."/>
            <person name="van Heerden A."/>
            <person name="van Vuuren N."/>
            <person name="Yilmaz N."/>
            <person name="Duong T.A."/>
            <person name="van der Merwe N.A."/>
            <person name="Wingfield M.J."/>
            <person name="Wingfield B.D."/>
        </authorList>
    </citation>
    <scope>NUCLEOTIDE SEQUENCE [LARGE SCALE GENOMIC DNA]</scope>
    <source>
        <strain evidence="8 9">CMW 18167</strain>
    </source>
</reference>
<evidence type="ECO:0000256" key="5">
    <source>
        <dbReference type="ARBA" id="ARBA00022989"/>
    </source>
</evidence>
<dbReference type="Proteomes" id="UP001583193">
    <property type="component" value="Unassembled WGS sequence"/>
</dbReference>
<feature type="transmembrane region" description="Helical" evidence="7">
    <location>
        <begin position="905"/>
        <end position="934"/>
    </location>
</feature>
<feature type="transmembrane region" description="Helical" evidence="7">
    <location>
        <begin position="569"/>
        <end position="591"/>
    </location>
</feature>
<evidence type="ECO:0000256" key="3">
    <source>
        <dbReference type="ARBA" id="ARBA00022692"/>
    </source>
</evidence>
<gene>
    <name evidence="8" type="primary">TMN2</name>
    <name evidence="8" type="ORF">Plec18167_006346</name>
</gene>
<evidence type="ECO:0000256" key="7">
    <source>
        <dbReference type="RuleBase" id="RU363079"/>
    </source>
</evidence>
<evidence type="ECO:0000256" key="6">
    <source>
        <dbReference type="ARBA" id="ARBA00023136"/>
    </source>
</evidence>
<keyword evidence="3 7" id="KW-0812">Transmembrane</keyword>
<comment type="similarity">
    <text evidence="2 7">Belongs to the nonaspanin (TM9SF) (TC 9.A.2) family.</text>
</comment>
<dbReference type="PANTHER" id="PTHR10766:SF111">
    <property type="entry name" value="TRANSMEMBRANE 9 SUPERFAMILY MEMBER 2"/>
    <property type="match status" value="1"/>
</dbReference>
<keyword evidence="5 7" id="KW-1133">Transmembrane helix</keyword>
<name>A0ABR3XC79_9EURO</name>
<feature type="transmembrane region" description="Helical" evidence="7">
    <location>
        <begin position="303"/>
        <end position="322"/>
    </location>
</feature>
<accession>A0ABR3XC79</accession>
<dbReference type="PANTHER" id="PTHR10766">
    <property type="entry name" value="TRANSMEMBRANE 9 SUPERFAMILY PROTEIN"/>
    <property type="match status" value="1"/>
</dbReference>
<evidence type="ECO:0000313" key="8">
    <source>
        <dbReference type="EMBL" id="KAL1873297.1"/>
    </source>
</evidence>
<evidence type="ECO:0000256" key="4">
    <source>
        <dbReference type="ARBA" id="ARBA00022729"/>
    </source>
</evidence>
<feature type="transmembrane region" description="Helical" evidence="7">
    <location>
        <begin position="678"/>
        <end position="700"/>
    </location>
</feature>
<feature type="transmembrane region" description="Helical" evidence="7">
    <location>
        <begin position="720"/>
        <end position="739"/>
    </location>
</feature>
<dbReference type="EMBL" id="JAVDPF010000022">
    <property type="protein sequence ID" value="KAL1873297.1"/>
    <property type="molecule type" value="Genomic_DNA"/>
</dbReference>
<feature type="transmembrane region" description="Helical" evidence="7">
    <location>
        <begin position="644"/>
        <end position="672"/>
    </location>
</feature>
<comment type="caution">
    <text evidence="8">The sequence shown here is derived from an EMBL/GenBank/DDBJ whole genome shotgun (WGS) entry which is preliminary data.</text>
</comment>
<evidence type="ECO:0000256" key="2">
    <source>
        <dbReference type="ARBA" id="ARBA00005227"/>
    </source>
</evidence>
<feature type="transmembrane region" description="Helical" evidence="7">
    <location>
        <begin position="259"/>
        <end position="282"/>
    </location>
</feature>
<keyword evidence="9" id="KW-1185">Reference proteome</keyword>
<proteinExistence type="inferred from homology"/>
<feature type="transmembrane region" description="Helical" evidence="7">
    <location>
        <begin position="874"/>
        <end position="893"/>
    </location>
</feature>
<keyword evidence="4 7" id="KW-0732">Signal</keyword>
<feature type="transmembrane region" description="Helical" evidence="7">
    <location>
        <begin position="751"/>
        <end position="774"/>
    </location>
</feature>
<dbReference type="Pfam" id="PF02990">
    <property type="entry name" value="EMP70"/>
    <property type="match status" value="1"/>
</dbReference>
<keyword evidence="6 7" id="KW-0472">Membrane</keyword>
<dbReference type="InterPro" id="IPR004240">
    <property type="entry name" value="EMP70"/>
</dbReference>
<feature type="transmembrane region" description="Helical" evidence="7">
    <location>
        <begin position="836"/>
        <end position="862"/>
    </location>
</feature>
<feature type="signal peptide" evidence="7">
    <location>
        <begin position="1"/>
        <end position="17"/>
    </location>
</feature>
<feature type="transmembrane region" description="Helical" evidence="7">
    <location>
        <begin position="805"/>
        <end position="824"/>
    </location>
</feature>